<protein>
    <recommendedName>
        <fullName evidence="2">No apical meristem-associated C-terminal domain-containing protein</fullName>
    </recommendedName>
</protein>
<name>A0A2T8KRU1_9POAL</name>
<feature type="region of interest" description="Disordered" evidence="1">
    <location>
        <begin position="121"/>
        <end position="152"/>
    </location>
</feature>
<gene>
    <name evidence="3" type="ORF">PAHAL_2G366200</name>
</gene>
<dbReference type="PANTHER" id="PTHR45125">
    <property type="entry name" value="F21J9.4-RELATED"/>
    <property type="match status" value="1"/>
</dbReference>
<dbReference type="Gramene" id="PVH64842">
    <property type="protein sequence ID" value="PVH64842"/>
    <property type="gene ID" value="PAHAL_2G366200"/>
</dbReference>
<accession>A0A2T8KRU1</accession>
<dbReference type="AlphaFoldDB" id="A0A2T8KRU1"/>
<feature type="compositionally biased region" description="Polar residues" evidence="1">
    <location>
        <begin position="137"/>
        <end position="149"/>
    </location>
</feature>
<organism evidence="3">
    <name type="scientific">Panicum hallii</name>
    <dbReference type="NCBI Taxonomy" id="206008"/>
    <lineage>
        <taxon>Eukaryota</taxon>
        <taxon>Viridiplantae</taxon>
        <taxon>Streptophyta</taxon>
        <taxon>Embryophyta</taxon>
        <taxon>Tracheophyta</taxon>
        <taxon>Spermatophyta</taxon>
        <taxon>Magnoliopsida</taxon>
        <taxon>Liliopsida</taxon>
        <taxon>Poales</taxon>
        <taxon>Poaceae</taxon>
        <taxon>PACMAD clade</taxon>
        <taxon>Panicoideae</taxon>
        <taxon>Panicodae</taxon>
        <taxon>Paniceae</taxon>
        <taxon>Panicinae</taxon>
        <taxon>Panicum</taxon>
        <taxon>Panicum sect. Panicum</taxon>
    </lineage>
</organism>
<dbReference type="PANTHER" id="PTHR45125:SF51">
    <property type="entry name" value="F21J9.4-RELATED"/>
    <property type="match status" value="1"/>
</dbReference>
<proteinExistence type="predicted"/>
<dbReference type="Pfam" id="PF14303">
    <property type="entry name" value="NAM-associated"/>
    <property type="match status" value="1"/>
</dbReference>
<evidence type="ECO:0000256" key="1">
    <source>
        <dbReference type="SAM" id="MobiDB-lite"/>
    </source>
</evidence>
<reference evidence="3" key="1">
    <citation type="submission" date="2018-04" db="EMBL/GenBank/DDBJ databases">
        <title>WGS assembly of Panicum hallii.</title>
        <authorList>
            <person name="Lovell J."/>
            <person name="Jenkins J."/>
            <person name="Lowry D."/>
            <person name="Mamidi S."/>
            <person name="Sreedasyam A."/>
            <person name="Weng X."/>
            <person name="Barry K."/>
            <person name="Bonette J."/>
            <person name="Campitelli B."/>
            <person name="Daum C."/>
            <person name="Gordon S."/>
            <person name="Gould B."/>
            <person name="Lipzen A."/>
            <person name="Macqueen A."/>
            <person name="Palacio-Mejia J."/>
            <person name="Plott C."/>
            <person name="Shakirov E."/>
            <person name="Shu S."/>
            <person name="Yoshinaga Y."/>
            <person name="Zane M."/>
            <person name="Rokhsar D."/>
            <person name="Grimwood J."/>
            <person name="Schmutz J."/>
            <person name="Juenger T."/>
        </authorList>
    </citation>
    <scope>NUCLEOTIDE SEQUENCE [LARGE SCALE GENOMIC DNA]</scope>
    <source>
        <strain evidence="3">FIL2</strain>
    </source>
</reference>
<evidence type="ECO:0000313" key="3">
    <source>
        <dbReference type="EMBL" id="PVH64842.1"/>
    </source>
</evidence>
<sequence>MPLLLLTSHEVEDHTRSHQTPGMNQMMTTWQQPTLWVDAIPICQYQLPMTCLINCLARFVKPKSVAWVHGAFWTVVATPQSQAYIGRITSQNVATTLFEALVRMAGDSTFTSLLNETLGNNGQEWNGLGSPPEEQQDTPFYTTPSTQGSKKARNKNFCESEDIVLVRAWLGTSTDAIPCTNQKKSAFWTGVHNFYHSEKEIIVHRSSNSLSHRWSTIQESVNKFCGCFTAIEGRNQSGKTFENKLMDACVLYKEEDKEKKSFQLLHCWNILRHEPKWHQKMSQMAEIKCSQKKNKAPDDSILDLTGNENDDLPNASNNDIATPEGDAPKRPMGRKKAKQLLRRGGGDACIEALDQMWEKKKKADAEKEAKRKKLIRCSQILSFKNFNNSYDKPSHTLDSCTFSNTNVLICAIRCYSIT</sequence>
<dbReference type="EMBL" id="CM008047">
    <property type="protein sequence ID" value="PVH64842.1"/>
    <property type="molecule type" value="Genomic_DNA"/>
</dbReference>
<feature type="domain" description="No apical meristem-associated C-terminal" evidence="2">
    <location>
        <begin position="260"/>
        <end position="373"/>
    </location>
</feature>
<dbReference type="InterPro" id="IPR029466">
    <property type="entry name" value="NAM-associated_C"/>
</dbReference>
<feature type="region of interest" description="Disordered" evidence="1">
    <location>
        <begin position="290"/>
        <end position="334"/>
    </location>
</feature>
<dbReference type="Proteomes" id="UP000243499">
    <property type="component" value="Chromosome 2"/>
</dbReference>
<evidence type="ECO:0000259" key="2">
    <source>
        <dbReference type="Pfam" id="PF14303"/>
    </source>
</evidence>